<reference evidence="1" key="1">
    <citation type="submission" date="2023-04" db="EMBL/GenBank/DDBJ databases">
        <title>Draft Genome sequencing of Naganishia species isolated from polar environments using Oxford Nanopore Technology.</title>
        <authorList>
            <person name="Leo P."/>
            <person name="Venkateswaran K."/>
        </authorList>
    </citation>
    <scope>NUCLEOTIDE SEQUENCE</scope>
    <source>
        <strain evidence="1">MNA-CCFEE 5423</strain>
    </source>
</reference>
<name>A0ACC2VUI0_9TREE</name>
<evidence type="ECO:0000313" key="1">
    <source>
        <dbReference type="EMBL" id="KAJ9102436.1"/>
    </source>
</evidence>
<dbReference type="EMBL" id="JASBWT010000008">
    <property type="protein sequence ID" value="KAJ9102436.1"/>
    <property type="molecule type" value="Genomic_DNA"/>
</dbReference>
<comment type="caution">
    <text evidence="1">The sequence shown here is derived from an EMBL/GenBank/DDBJ whole genome shotgun (WGS) entry which is preliminary data.</text>
</comment>
<accession>A0ACC2VUI0</accession>
<gene>
    <name evidence="1" type="ORF">QFC21_002836</name>
</gene>
<evidence type="ECO:0000313" key="2">
    <source>
        <dbReference type="Proteomes" id="UP001227268"/>
    </source>
</evidence>
<protein>
    <submittedName>
        <fullName evidence="1">Uncharacterized protein</fullName>
    </submittedName>
</protein>
<organism evidence="1 2">
    <name type="scientific">Naganishia friedmannii</name>
    <dbReference type="NCBI Taxonomy" id="89922"/>
    <lineage>
        <taxon>Eukaryota</taxon>
        <taxon>Fungi</taxon>
        <taxon>Dikarya</taxon>
        <taxon>Basidiomycota</taxon>
        <taxon>Agaricomycotina</taxon>
        <taxon>Tremellomycetes</taxon>
        <taxon>Filobasidiales</taxon>
        <taxon>Filobasidiaceae</taxon>
        <taxon>Naganishia</taxon>
    </lineage>
</organism>
<proteinExistence type="predicted"/>
<sequence length="280" mass="31624">MDQYTAMLDLLRRLPPTQVEKNVDILSQLVPDMASDLLLEVDQPLHVAHDVETGKEYLCSEYNRDNDSYRSPWTNTYNPPLADGALPSKKLRELEIAMNEAFDTYRDMYYEGGLSSVYLWDQEDGGFAGVILIKKGSKPSQSGNHGAWDSIHTLEVHERGRQAQYKIVSTTMLWVGNTPSGETGAEKNGVSLSGTMTRDLEQTKNLAKPSEHIPNIGRLIEEQENKMRNSLSEVYFGKTKDVVQELRTLDSAARQRQEQSLRRNLFEEMGKIGKRPVGDS</sequence>
<keyword evidence="2" id="KW-1185">Reference proteome</keyword>
<dbReference type="Proteomes" id="UP001227268">
    <property type="component" value="Unassembled WGS sequence"/>
</dbReference>